<organism evidence="1 2">
    <name type="scientific">Trichoderma harzianum CBS 226.95</name>
    <dbReference type="NCBI Taxonomy" id="983964"/>
    <lineage>
        <taxon>Eukaryota</taxon>
        <taxon>Fungi</taxon>
        <taxon>Dikarya</taxon>
        <taxon>Ascomycota</taxon>
        <taxon>Pezizomycotina</taxon>
        <taxon>Sordariomycetes</taxon>
        <taxon>Hypocreomycetidae</taxon>
        <taxon>Hypocreales</taxon>
        <taxon>Hypocreaceae</taxon>
        <taxon>Trichoderma</taxon>
    </lineage>
</organism>
<evidence type="ECO:0000313" key="2">
    <source>
        <dbReference type="Proteomes" id="UP000241690"/>
    </source>
</evidence>
<keyword evidence="2" id="KW-1185">Reference proteome</keyword>
<dbReference type="AlphaFoldDB" id="A0A2T4AAW4"/>
<sequence>MHLCNICSTPPTCQHPTTSITTSRLALRPLLPHIRFHHVHVRTTSSPARHGAGMPTASAHTPARALCLHSCCSHSPFVNSLCTGTSYLAWFYVDILAPARLGASSSSAIAMGEYLNLIRLDGWAARPPFVMHLGQRGTRHHLHLSCFAMALRSYKSSSGPC</sequence>
<dbReference type="RefSeq" id="XP_024773894.1">
    <property type="nucleotide sequence ID" value="XM_024915289.1"/>
</dbReference>
<dbReference type="Proteomes" id="UP000241690">
    <property type="component" value="Unassembled WGS sequence"/>
</dbReference>
<proteinExistence type="predicted"/>
<name>A0A2T4AAW4_TRIHA</name>
<evidence type="ECO:0000313" key="1">
    <source>
        <dbReference type="EMBL" id="PTB54217.1"/>
    </source>
</evidence>
<protein>
    <submittedName>
        <fullName evidence="1">Uncharacterized protein</fullName>
    </submittedName>
</protein>
<gene>
    <name evidence="1" type="ORF">M431DRAFT_452694</name>
</gene>
<accession>A0A2T4AAW4</accession>
<reference evidence="1 2" key="1">
    <citation type="submission" date="2016-07" db="EMBL/GenBank/DDBJ databases">
        <title>Multiple horizontal gene transfer events from other fungi enriched the ability of initially mycotrophic Trichoderma (Ascomycota) to feed on dead plant biomass.</title>
        <authorList>
            <consortium name="DOE Joint Genome Institute"/>
            <person name="Aerts A."/>
            <person name="Atanasova L."/>
            <person name="Chenthamara K."/>
            <person name="Zhang J."/>
            <person name="Grujic M."/>
            <person name="Henrissat B."/>
            <person name="Kuo A."/>
            <person name="Salamov A."/>
            <person name="Lipzen A."/>
            <person name="Labutti K."/>
            <person name="Barry K."/>
            <person name="Miao Y."/>
            <person name="Rahimi M.J."/>
            <person name="Shen Q."/>
            <person name="Grigoriev I.V."/>
            <person name="Kubicek C.P."/>
            <person name="Druzhinina I.S."/>
        </authorList>
    </citation>
    <scope>NUCLEOTIDE SEQUENCE [LARGE SCALE GENOMIC DNA]</scope>
    <source>
        <strain evidence="1 2">CBS 226.95</strain>
    </source>
</reference>
<dbReference type="EMBL" id="KZ679681">
    <property type="protein sequence ID" value="PTB54217.1"/>
    <property type="molecule type" value="Genomic_DNA"/>
</dbReference>
<dbReference type="GeneID" id="36623856"/>